<keyword evidence="2" id="KW-1185">Reference proteome</keyword>
<gene>
    <name evidence="1" type="ORF">LIER_44156</name>
</gene>
<sequence length="48" mass="5491">MNAHARVAESATSSMEKLAYARVYIEKELPQFVPLQDEAERAPTVKQW</sequence>
<reference evidence="1 2" key="1">
    <citation type="submission" date="2024-01" db="EMBL/GenBank/DDBJ databases">
        <title>The complete chloroplast genome sequence of Lithospermum erythrorhizon: insights into the phylogenetic relationship among Boraginaceae species and the maternal lineages of purple gromwells.</title>
        <authorList>
            <person name="Okada T."/>
            <person name="Watanabe K."/>
        </authorList>
    </citation>
    <scope>NUCLEOTIDE SEQUENCE [LARGE SCALE GENOMIC DNA]</scope>
</reference>
<comment type="caution">
    <text evidence="1">The sequence shown here is derived from an EMBL/GenBank/DDBJ whole genome shotgun (WGS) entry which is preliminary data.</text>
</comment>
<accession>A0AAV3QZN1</accession>
<protein>
    <submittedName>
        <fullName evidence="1">Uncharacterized protein</fullName>
    </submittedName>
</protein>
<proteinExistence type="predicted"/>
<evidence type="ECO:0000313" key="1">
    <source>
        <dbReference type="EMBL" id="GAA0169089.1"/>
    </source>
</evidence>
<organism evidence="1 2">
    <name type="scientific">Lithospermum erythrorhizon</name>
    <name type="common">Purple gromwell</name>
    <name type="synonym">Lithospermum officinale var. erythrorhizon</name>
    <dbReference type="NCBI Taxonomy" id="34254"/>
    <lineage>
        <taxon>Eukaryota</taxon>
        <taxon>Viridiplantae</taxon>
        <taxon>Streptophyta</taxon>
        <taxon>Embryophyta</taxon>
        <taxon>Tracheophyta</taxon>
        <taxon>Spermatophyta</taxon>
        <taxon>Magnoliopsida</taxon>
        <taxon>eudicotyledons</taxon>
        <taxon>Gunneridae</taxon>
        <taxon>Pentapetalae</taxon>
        <taxon>asterids</taxon>
        <taxon>lamiids</taxon>
        <taxon>Boraginales</taxon>
        <taxon>Boraginaceae</taxon>
        <taxon>Boraginoideae</taxon>
        <taxon>Lithospermeae</taxon>
        <taxon>Lithospermum</taxon>
    </lineage>
</organism>
<evidence type="ECO:0000313" key="2">
    <source>
        <dbReference type="Proteomes" id="UP001454036"/>
    </source>
</evidence>
<name>A0AAV3QZN1_LITER</name>
<dbReference type="EMBL" id="BAABME010054993">
    <property type="protein sequence ID" value="GAA0169089.1"/>
    <property type="molecule type" value="Genomic_DNA"/>
</dbReference>
<dbReference type="Proteomes" id="UP001454036">
    <property type="component" value="Unassembled WGS sequence"/>
</dbReference>
<dbReference type="AlphaFoldDB" id="A0AAV3QZN1"/>